<dbReference type="AlphaFoldDB" id="A0A1H3VGG6"/>
<dbReference type="InterPro" id="IPR031165">
    <property type="entry name" value="GNAT_YJDJ"/>
</dbReference>
<name>A0A1H3VGG6_9BACT</name>
<dbReference type="OrthoDB" id="1120671at2"/>
<reference evidence="2 3" key="1">
    <citation type="submission" date="2016-10" db="EMBL/GenBank/DDBJ databases">
        <authorList>
            <person name="de Groot N.N."/>
        </authorList>
    </citation>
    <scope>NUCLEOTIDE SEQUENCE [LARGE SCALE GENOMIC DNA]</scope>
    <source>
        <strain evidence="2 3">Vu-144</strain>
    </source>
</reference>
<dbReference type="Pfam" id="PF14542">
    <property type="entry name" value="Acetyltransf_CG"/>
    <property type="match status" value="1"/>
</dbReference>
<feature type="domain" description="N-acetyltransferase" evidence="1">
    <location>
        <begin position="8"/>
        <end position="97"/>
    </location>
</feature>
<dbReference type="PROSITE" id="PS51729">
    <property type="entry name" value="GNAT_YJDJ"/>
    <property type="match status" value="1"/>
</dbReference>
<evidence type="ECO:0000259" key="1">
    <source>
        <dbReference type="PROSITE" id="PS51729"/>
    </source>
</evidence>
<dbReference type="STRING" id="551991.SAMN05192529_10125"/>
<gene>
    <name evidence="2" type="ORF">SAMN05192529_10125</name>
</gene>
<dbReference type="EMBL" id="FNQY01000001">
    <property type="protein sequence ID" value="SDZ73278.1"/>
    <property type="molecule type" value="Genomic_DNA"/>
</dbReference>
<dbReference type="InterPro" id="IPR045057">
    <property type="entry name" value="Gcn5-rel_NAT"/>
</dbReference>
<dbReference type="PANTHER" id="PTHR31435:SF10">
    <property type="entry name" value="BSR4717 PROTEIN"/>
    <property type="match status" value="1"/>
</dbReference>
<dbReference type="PANTHER" id="PTHR31435">
    <property type="entry name" value="PROTEIN NATD1"/>
    <property type="match status" value="1"/>
</dbReference>
<protein>
    <recommendedName>
        <fullName evidence="1">N-acetyltransferase domain-containing protein</fullName>
    </recommendedName>
</protein>
<keyword evidence="3" id="KW-1185">Reference proteome</keyword>
<dbReference type="Proteomes" id="UP000199041">
    <property type="component" value="Unassembled WGS sequence"/>
</dbReference>
<dbReference type="InterPro" id="IPR016181">
    <property type="entry name" value="Acyl_CoA_acyltransferase"/>
</dbReference>
<evidence type="ECO:0000313" key="3">
    <source>
        <dbReference type="Proteomes" id="UP000199041"/>
    </source>
</evidence>
<dbReference type="RefSeq" id="WP_091391916.1">
    <property type="nucleotide sequence ID" value="NZ_FNQY01000001.1"/>
</dbReference>
<sequence length="100" mass="11786">MEKTAVVLQDNGSGQISLYSDEQKAGFMEISVDLDQHLLTVYHTEVEEQYNGRGFGKLLLEALVQYSRNNQLRVRPLCPFVHAQFKRHEEKYQDIWYKEH</sequence>
<proteinExistence type="predicted"/>
<evidence type="ECO:0000313" key="2">
    <source>
        <dbReference type="EMBL" id="SDZ73278.1"/>
    </source>
</evidence>
<accession>A0A1H3VGG6</accession>
<dbReference type="Gene3D" id="3.40.630.30">
    <property type="match status" value="1"/>
</dbReference>
<dbReference type="SUPFAM" id="SSF55729">
    <property type="entry name" value="Acyl-CoA N-acyltransferases (Nat)"/>
    <property type="match status" value="1"/>
</dbReference>
<organism evidence="2 3">
    <name type="scientific">Arachidicoccus rhizosphaerae</name>
    <dbReference type="NCBI Taxonomy" id="551991"/>
    <lineage>
        <taxon>Bacteria</taxon>
        <taxon>Pseudomonadati</taxon>
        <taxon>Bacteroidota</taxon>
        <taxon>Chitinophagia</taxon>
        <taxon>Chitinophagales</taxon>
        <taxon>Chitinophagaceae</taxon>
        <taxon>Arachidicoccus</taxon>
    </lineage>
</organism>